<comment type="subcellular location">
    <subcellularLocation>
        <location evidence="1">Cytoplasm</location>
    </subcellularLocation>
</comment>
<keyword evidence="14" id="KW-1185">Reference proteome</keyword>
<keyword evidence="3 8" id="KW-0597">Phosphoprotein</keyword>
<dbReference type="InterPro" id="IPR020449">
    <property type="entry name" value="Tscrpt_reg_AraC-type_HTH"/>
</dbReference>
<dbReference type="OrthoDB" id="9788446at2"/>
<dbReference type="Pfam" id="PF12833">
    <property type="entry name" value="HTH_18"/>
    <property type="match status" value="1"/>
</dbReference>
<gene>
    <name evidence="11" type="ORF">M5X16_03025</name>
    <name evidence="12" type="ORF">PC41400_23955</name>
</gene>
<dbReference type="AlphaFoldDB" id="A0A410X1S5"/>
<reference evidence="12 13" key="1">
    <citation type="submission" date="2018-01" db="EMBL/GenBank/DDBJ databases">
        <title>The whole genome sequencing and assembly of Paenibacillus chitinolyticus KCCM 41400 strain.</title>
        <authorList>
            <person name="Kim J.-Y."/>
            <person name="Park M.-K."/>
            <person name="Lee Y.-J."/>
            <person name="Yi H."/>
            <person name="Bahn Y.-S."/>
            <person name="Kim J.F."/>
            <person name="Lee D.-W."/>
        </authorList>
    </citation>
    <scope>NUCLEOTIDE SEQUENCE [LARGE SCALE GENOMIC DNA]</scope>
    <source>
        <strain evidence="12 13">KCCM 41400</strain>
    </source>
</reference>
<evidence type="ECO:0000256" key="8">
    <source>
        <dbReference type="PROSITE-ProRule" id="PRU00169"/>
    </source>
</evidence>
<protein>
    <submittedName>
        <fullName evidence="11 12">Response regulator</fullName>
    </submittedName>
</protein>
<evidence type="ECO:0000313" key="14">
    <source>
        <dbReference type="Proteomes" id="UP001527202"/>
    </source>
</evidence>
<proteinExistence type="predicted"/>
<dbReference type="InterPro" id="IPR011006">
    <property type="entry name" value="CheY-like_superfamily"/>
</dbReference>
<feature type="domain" description="HTH araC/xylS-type" evidence="9">
    <location>
        <begin position="439"/>
        <end position="537"/>
    </location>
</feature>
<organism evidence="12 13">
    <name type="scientific">Paenibacillus chitinolyticus</name>
    <dbReference type="NCBI Taxonomy" id="79263"/>
    <lineage>
        <taxon>Bacteria</taxon>
        <taxon>Bacillati</taxon>
        <taxon>Bacillota</taxon>
        <taxon>Bacilli</taxon>
        <taxon>Bacillales</taxon>
        <taxon>Paenibacillaceae</taxon>
        <taxon>Paenibacillus</taxon>
    </lineage>
</organism>
<evidence type="ECO:0000313" key="13">
    <source>
        <dbReference type="Proteomes" id="UP000288943"/>
    </source>
</evidence>
<feature type="modified residue" description="4-aspartylphosphate" evidence="8">
    <location>
        <position position="68"/>
    </location>
</feature>
<evidence type="ECO:0000256" key="5">
    <source>
        <dbReference type="ARBA" id="ARBA00023015"/>
    </source>
</evidence>
<dbReference type="InterPro" id="IPR051552">
    <property type="entry name" value="HptR"/>
</dbReference>
<evidence type="ECO:0000256" key="6">
    <source>
        <dbReference type="ARBA" id="ARBA00023125"/>
    </source>
</evidence>
<dbReference type="InterPro" id="IPR018060">
    <property type="entry name" value="HTH_AraC"/>
</dbReference>
<dbReference type="RefSeq" id="WP_084706602.1">
    <property type="nucleotide sequence ID" value="NZ_CP026520.1"/>
</dbReference>
<keyword evidence="4" id="KW-0902">Two-component regulatory system</keyword>
<reference evidence="11 14" key="2">
    <citation type="submission" date="2022-05" db="EMBL/GenBank/DDBJ databases">
        <title>Genome Sequencing of Bee-Associated Microbes.</title>
        <authorList>
            <person name="Dunlap C."/>
        </authorList>
    </citation>
    <scope>NUCLEOTIDE SEQUENCE [LARGE SCALE GENOMIC DNA]</scope>
    <source>
        <strain evidence="11 14">NRRL B-23120</strain>
    </source>
</reference>
<name>A0A410X1S5_9BACL</name>
<dbReference type="EMBL" id="CP026520">
    <property type="protein sequence ID" value="QAV20565.1"/>
    <property type="molecule type" value="Genomic_DNA"/>
</dbReference>
<dbReference type="GO" id="GO:0043565">
    <property type="term" value="F:sequence-specific DNA binding"/>
    <property type="evidence" value="ECO:0007669"/>
    <property type="project" value="InterPro"/>
</dbReference>
<dbReference type="Proteomes" id="UP001527202">
    <property type="component" value="Unassembled WGS sequence"/>
</dbReference>
<dbReference type="PANTHER" id="PTHR42713:SF3">
    <property type="entry name" value="TRANSCRIPTIONAL REGULATORY PROTEIN HPTR"/>
    <property type="match status" value="1"/>
</dbReference>
<dbReference type="EMBL" id="JAMDMJ010000003">
    <property type="protein sequence ID" value="MCY9594744.1"/>
    <property type="molecule type" value="Genomic_DNA"/>
</dbReference>
<evidence type="ECO:0000256" key="4">
    <source>
        <dbReference type="ARBA" id="ARBA00023012"/>
    </source>
</evidence>
<dbReference type="SMART" id="SM00342">
    <property type="entry name" value="HTH_ARAC"/>
    <property type="match status" value="1"/>
</dbReference>
<dbReference type="InterPro" id="IPR009057">
    <property type="entry name" value="Homeodomain-like_sf"/>
</dbReference>
<dbReference type="Gene3D" id="3.40.50.2300">
    <property type="match status" value="1"/>
</dbReference>
<evidence type="ECO:0000259" key="9">
    <source>
        <dbReference type="PROSITE" id="PS01124"/>
    </source>
</evidence>
<dbReference type="KEGG" id="pchi:PC41400_23955"/>
<keyword evidence="7" id="KW-0804">Transcription</keyword>
<dbReference type="InterPro" id="IPR001789">
    <property type="entry name" value="Sig_transdc_resp-reg_receiver"/>
</dbReference>
<sequence>MYHSQNDSKVMKMNLKALLVDDEINILRNLQTVIPWEKHDIEVVALASNGVKALEMVQEHQPDLILSDIRMPLMDGIALLEQVNKLERDIQVILLTGFQEFEYARSALKYGAKDYILKPINYEELEAVVERVAFDIREKRKAELDEQKRWSRVRHLAYEKFLFDILLDYTNVTTRHFFEDENSLEETEFTLLLIDLDNYSQLSRSWNEKERKLKNFAVRNVLQDALEPYELLYSVLQTREGEWCVLIRHQRETPFNLGTARGWSDALQLAVKQHVKLTVSLGIYPKHMSVLQLADAYKKLQRALQLSPNVEQILLLEEVNPGRNEWNNSMWELVEEIVSSLKRRDKAQMEQTFEKLNQSLRVISEHSYVRVEQILHFLVLHLIREMREINIMSDEEERGLWSNLERSVGVKDLLATIHQLIQDCMNAGMNRKPSELLMVNAKEYIAKNLSNDFGVEEIADHLGISCSYFSLLFKQHFGETFLENLTRQRIELAKSLLRMSDKSITQIGKQVGYAERRYFTRVFYKFTGMTPSEYREQITNA</sequence>
<dbReference type="CDD" id="cd17536">
    <property type="entry name" value="REC_YesN-like"/>
    <property type="match status" value="1"/>
</dbReference>
<dbReference type="PROSITE" id="PS50110">
    <property type="entry name" value="RESPONSE_REGULATORY"/>
    <property type="match status" value="1"/>
</dbReference>
<feature type="domain" description="Response regulatory" evidence="10">
    <location>
        <begin position="16"/>
        <end position="133"/>
    </location>
</feature>
<accession>A0A410X1S5</accession>
<evidence type="ECO:0000256" key="3">
    <source>
        <dbReference type="ARBA" id="ARBA00022553"/>
    </source>
</evidence>
<dbReference type="Pfam" id="PF00072">
    <property type="entry name" value="Response_reg"/>
    <property type="match status" value="1"/>
</dbReference>
<evidence type="ECO:0000259" key="10">
    <source>
        <dbReference type="PROSITE" id="PS50110"/>
    </source>
</evidence>
<keyword evidence="2" id="KW-0963">Cytoplasm</keyword>
<dbReference type="PANTHER" id="PTHR42713">
    <property type="entry name" value="HISTIDINE KINASE-RELATED"/>
    <property type="match status" value="1"/>
</dbReference>
<keyword evidence="6" id="KW-0238">DNA-binding</keyword>
<dbReference type="Proteomes" id="UP000288943">
    <property type="component" value="Chromosome"/>
</dbReference>
<keyword evidence="5" id="KW-0805">Transcription regulation</keyword>
<dbReference type="SMART" id="SM00448">
    <property type="entry name" value="REC"/>
    <property type="match status" value="1"/>
</dbReference>
<evidence type="ECO:0000313" key="12">
    <source>
        <dbReference type="EMBL" id="QAV20565.1"/>
    </source>
</evidence>
<evidence type="ECO:0000313" key="11">
    <source>
        <dbReference type="EMBL" id="MCY9594744.1"/>
    </source>
</evidence>
<dbReference type="GO" id="GO:0003700">
    <property type="term" value="F:DNA-binding transcription factor activity"/>
    <property type="evidence" value="ECO:0007669"/>
    <property type="project" value="InterPro"/>
</dbReference>
<evidence type="ECO:0000256" key="1">
    <source>
        <dbReference type="ARBA" id="ARBA00004496"/>
    </source>
</evidence>
<dbReference type="GO" id="GO:0005737">
    <property type="term" value="C:cytoplasm"/>
    <property type="evidence" value="ECO:0007669"/>
    <property type="project" value="UniProtKB-SubCell"/>
</dbReference>
<dbReference type="Gene3D" id="1.10.10.60">
    <property type="entry name" value="Homeodomain-like"/>
    <property type="match status" value="2"/>
</dbReference>
<dbReference type="SUPFAM" id="SSF52172">
    <property type="entry name" value="CheY-like"/>
    <property type="match status" value="1"/>
</dbReference>
<dbReference type="PRINTS" id="PR00032">
    <property type="entry name" value="HTHARAC"/>
</dbReference>
<dbReference type="PROSITE" id="PS01124">
    <property type="entry name" value="HTH_ARAC_FAMILY_2"/>
    <property type="match status" value="1"/>
</dbReference>
<dbReference type="SUPFAM" id="SSF46689">
    <property type="entry name" value="Homeodomain-like"/>
    <property type="match status" value="2"/>
</dbReference>
<evidence type="ECO:0000256" key="7">
    <source>
        <dbReference type="ARBA" id="ARBA00023163"/>
    </source>
</evidence>
<dbReference type="GO" id="GO:0000160">
    <property type="term" value="P:phosphorelay signal transduction system"/>
    <property type="evidence" value="ECO:0007669"/>
    <property type="project" value="UniProtKB-KW"/>
</dbReference>
<evidence type="ECO:0000256" key="2">
    <source>
        <dbReference type="ARBA" id="ARBA00022490"/>
    </source>
</evidence>
<dbReference type="GeneID" id="95377852"/>